<dbReference type="PANTHER" id="PTHR45752:SF76">
    <property type="entry name" value="FLYERS-CUP, ISOFORM F"/>
    <property type="match status" value="1"/>
</dbReference>
<dbReference type="SMART" id="SM00369">
    <property type="entry name" value="LRR_TYP"/>
    <property type="match status" value="12"/>
</dbReference>
<accession>A0ABM0JRK7</accession>
<dbReference type="SMART" id="SM00365">
    <property type="entry name" value="LRR_SD22"/>
    <property type="match status" value="6"/>
</dbReference>
<dbReference type="Proteomes" id="UP000694888">
    <property type="component" value="Unplaced"/>
</dbReference>
<dbReference type="PANTHER" id="PTHR45752">
    <property type="entry name" value="LEUCINE-RICH REPEAT-CONTAINING"/>
    <property type="match status" value="1"/>
</dbReference>
<dbReference type="InterPro" id="IPR050715">
    <property type="entry name" value="LRR-SigEffector_domain"/>
</dbReference>
<feature type="compositionally biased region" description="Acidic residues" evidence="3">
    <location>
        <begin position="566"/>
        <end position="575"/>
    </location>
</feature>
<feature type="compositionally biased region" description="Polar residues" evidence="3">
    <location>
        <begin position="539"/>
        <end position="551"/>
    </location>
</feature>
<evidence type="ECO:0000313" key="5">
    <source>
        <dbReference type="Proteomes" id="UP000694888"/>
    </source>
</evidence>
<dbReference type="GeneID" id="101851808"/>
<keyword evidence="1" id="KW-0433">Leucine-rich repeat</keyword>
<organism evidence="5 6">
    <name type="scientific">Aplysia californica</name>
    <name type="common">California sea hare</name>
    <dbReference type="NCBI Taxonomy" id="6500"/>
    <lineage>
        <taxon>Eukaryota</taxon>
        <taxon>Metazoa</taxon>
        <taxon>Spiralia</taxon>
        <taxon>Lophotrochozoa</taxon>
        <taxon>Mollusca</taxon>
        <taxon>Gastropoda</taxon>
        <taxon>Heterobranchia</taxon>
        <taxon>Euthyneura</taxon>
        <taxon>Tectipleura</taxon>
        <taxon>Aplysiida</taxon>
        <taxon>Aplysioidea</taxon>
        <taxon>Aplysiidae</taxon>
        <taxon>Aplysia</taxon>
    </lineage>
</organism>
<gene>
    <name evidence="6" type="primary">LOC101851808</name>
</gene>
<dbReference type="RefSeq" id="XP_005099902.1">
    <property type="nucleotide sequence ID" value="XM_005099845.3"/>
</dbReference>
<protein>
    <submittedName>
        <fullName evidence="6">Leucine-rich repeat protein soc-2 homolog</fullName>
    </submittedName>
</protein>
<evidence type="ECO:0000256" key="3">
    <source>
        <dbReference type="SAM" id="MobiDB-lite"/>
    </source>
</evidence>
<keyword evidence="5" id="KW-1185">Reference proteome</keyword>
<evidence type="ECO:0000259" key="4">
    <source>
        <dbReference type="Pfam" id="PF23598"/>
    </source>
</evidence>
<feature type="region of interest" description="Disordered" evidence="3">
    <location>
        <begin position="682"/>
        <end position="706"/>
    </location>
</feature>
<feature type="domain" description="Disease resistance R13L4/SHOC-2-like LRR" evidence="4">
    <location>
        <begin position="382"/>
        <end position="494"/>
    </location>
</feature>
<keyword evidence="2" id="KW-0677">Repeat</keyword>
<dbReference type="InterPro" id="IPR003591">
    <property type="entry name" value="Leu-rich_rpt_typical-subtyp"/>
</dbReference>
<reference evidence="6" key="1">
    <citation type="submission" date="2025-08" db="UniProtKB">
        <authorList>
            <consortium name="RefSeq"/>
        </authorList>
    </citation>
    <scope>IDENTIFICATION</scope>
</reference>
<feature type="compositionally biased region" description="Acidic residues" evidence="3">
    <location>
        <begin position="682"/>
        <end position="694"/>
    </location>
</feature>
<dbReference type="Gene3D" id="3.80.10.10">
    <property type="entry name" value="Ribonuclease Inhibitor"/>
    <property type="match status" value="2"/>
</dbReference>
<dbReference type="Pfam" id="PF00560">
    <property type="entry name" value="LRR_1"/>
    <property type="match status" value="1"/>
</dbReference>
<sequence>MGNPDDAGLTVVLPSCGPNCVETLRHHLDFSFRREHGNGNNGLREHNVCLCLQSQDIKLFCSIDFSKVGAQLTCLNLNYNRLCSLPSGLSVQLPNLCSFLADGNDLSTLPEDFGDLTHLQELCLCENNLTVLPETLCRLKDLKILKVRANSLRQLYSEIGQNTFLEVISVDENRLKRFPATIGLLKKLRILEANDNKIETLPSTVHFLESLRTLDLSRNRIDRLPDTFGELRNLRRIDFSNNKLTHLCGTCKSASVLEYIFLDSNQIAVVPEWFCDLESVKEITLKGNELFGCAFKEQFGSKSTHLESLDLRGNYLDKLPSNFTKMTSLKVLLMGTPLEALERNPNFLNGNWLTSLPEHFADLESLTTLRLEENQLSFLPEDFGRLSHLEELLLGNNFLYELPASFPQLESLTKCQLTKNRLEKLPSDFGALTTLQELHLDSNRLRDLPESMSRLTNLEILDLSENKLRRVPSEIISSLHKLKGLTMLSNKFEVPDSDIPQIVKRAHYEERNPEYKGNWRGRNNRPEATQEALAQELNNSGRNSPYFGQSDSGDEDGDAQHTAQDSSDEEEDWDKEIEQSISSSTSTENYMMPHKDEEEEDWEKDLPTPLLPLNSSKIEPGQFDLDDELRDQNRLLQSSPLSFDFYGNPSKPIDQIIESHKHLPYLLHASRVNRRLYVPPQEEEGQFDSDDDGQEHDTPHSVHSADVCTESYDNSELGAKVTSNNLLDPPSLDSNHSVCNSAIHEVIPGQFDDDNS</sequence>
<dbReference type="PROSITE" id="PS51450">
    <property type="entry name" value="LRR"/>
    <property type="match status" value="4"/>
</dbReference>
<feature type="region of interest" description="Disordered" evidence="3">
    <location>
        <begin position="539"/>
        <end position="622"/>
    </location>
</feature>
<feature type="domain" description="Disease resistance R13L4/SHOC-2-like LRR" evidence="4">
    <location>
        <begin position="182"/>
        <end position="285"/>
    </location>
</feature>
<dbReference type="SMART" id="SM00364">
    <property type="entry name" value="LRR_BAC"/>
    <property type="match status" value="12"/>
</dbReference>
<evidence type="ECO:0000256" key="1">
    <source>
        <dbReference type="ARBA" id="ARBA00022614"/>
    </source>
</evidence>
<dbReference type="InterPro" id="IPR032675">
    <property type="entry name" value="LRR_dom_sf"/>
</dbReference>
<evidence type="ECO:0000256" key="2">
    <source>
        <dbReference type="ARBA" id="ARBA00022737"/>
    </source>
</evidence>
<dbReference type="PRINTS" id="PR00019">
    <property type="entry name" value="LEURICHRPT"/>
</dbReference>
<dbReference type="SUPFAM" id="SSF52047">
    <property type="entry name" value="RNI-like"/>
    <property type="match status" value="1"/>
</dbReference>
<proteinExistence type="predicted"/>
<dbReference type="InterPro" id="IPR055414">
    <property type="entry name" value="LRR_R13L4/SHOC2-like"/>
</dbReference>
<feature type="compositionally biased region" description="Low complexity" evidence="3">
    <location>
        <begin position="579"/>
        <end position="588"/>
    </location>
</feature>
<dbReference type="Pfam" id="PF23598">
    <property type="entry name" value="LRR_14"/>
    <property type="match status" value="2"/>
</dbReference>
<dbReference type="InterPro" id="IPR001611">
    <property type="entry name" value="Leu-rich_rpt"/>
</dbReference>
<evidence type="ECO:0000313" key="6">
    <source>
        <dbReference type="RefSeq" id="XP_005099902.1"/>
    </source>
</evidence>
<name>A0ABM0JRK7_APLCA</name>